<dbReference type="GO" id="GO:0015031">
    <property type="term" value="P:protein transport"/>
    <property type="evidence" value="ECO:0007669"/>
    <property type="project" value="UniProtKB-KW"/>
</dbReference>
<name>A0A4R3YSP4_9GAMM</name>
<comment type="caution">
    <text evidence="7">The sequence shown here is derived from an EMBL/GenBank/DDBJ whole genome shotgun (WGS) entry which is preliminary data.</text>
</comment>
<feature type="compositionally biased region" description="Polar residues" evidence="5">
    <location>
        <begin position="181"/>
        <end position="193"/>
    </location>
</feature>
<gene>
    <name evidence="7" type="ORF">EDC52_10534</name>
</gene>
<evidence type="ECO:0000256" key="6">
    <source>
        <dbReference type="SAM" id="SignalP"/>
    </source>
</evidence>
<proteinExistence type="predicted"/>
<evidence type="ECO:0000256" key="5">
    <source>
        <dbReference type="SAM" id="MobiDB-lite"/>
    </source>
</evidence>
<protein>
    <submittedName>
        <fullName evidence="7">Outer membrane lipoprotein-sorting protein</fullName>
    </submittedName>
</protein>
<feature type="region of interest" description="Disordered" evidence="5">
    <location>
        <begin position="181"/>
        <end position="201"/>
    </location>
</feature>
<keyword evidence="2" id="KW-0813">Transport</keyword>
<evidence type="ECO:0000256" key="4">
    <source>
        <dbReference type="ARBA" id="ARBA00022927"/>
    </source>
</evidence>
<accession>A0A4R3YSP4</accession>
<dbReference type="InterPro" id="IPR004564">
    <property type="entry name" value="OM_lipoprot_carrier_LolA-like"/>
</dbReference>
<evidence type="ECO:0000256" key="1">
    <source>
        <dbReference type="ARBA" id="ARBA00011245"/>
    </source>
</evidence>
<evidence type="ECO:0000256" key="3">
    <source>
        <dbReference type="ARBA" id="ARBA00022729"/>
    </source>
</evidence>
<dbReference type="Proteomes" id="UP000295719">
    <property type="component" value="Unassembled WGS sequence"/>
</dbReference>
<dbReference type="EMBL" id="SMCR01000005">
    <property type="protein sequence ID" value="TCV95432.1"/>
    <property type="molecule type" value="Genomic_DNA"/>
</dbReference>
<dbReference type="AlphaFoldDB" id="A0A4R3YSP4"/>
<evidence type="ECO:0000256" key="2">
    <source>
        <dbReference type="ARBA" id="ARBA00022448"/>
    </source>
</evidence>
<keyword evidence="8" id="KW-1185">Reference proteome</keyword>
<dbReference type="SUPFAM" id="SSF89392">
    <property type="entry name" value="Prokaryotic lipoproteins and lipoprotein localization factors"/>
    <property type="match status" value="1"/>
</dbReference>
<dbReference type="CDD" id="cd16325">
    <property type="entry name" value="LolA"/>
    <property type="match status" value="1"/>
</dbReference>
<evidence type="ECO:0000313" key="8">
    <source>
        <dbReference type="Proteomes" id="UP000295719"/>
    </source>
</evidence>
<evidence type="ECO:0000313" key="7">
    <source>
        <dbReference type="EMBL" id="TCV95432.1"/>
    </source>
</evidence>
<feature type="chain" id="PRO_5020287595" evidence="6">
    <location>
        <begin position="19"/>
        <end position="201"/>
    </location>
</feature>
<keyword evidence="3 6" id="KW-0732">Signal</keyword>
<dbReference type="Gene3D" id="2.50.20.10">
    <property type="entry name" value="Lipoprotein localisation LolA/LolB/LppX"/>
    <property type="match status" value="1"/>
</dbReference>
<dbReference type="InterPro" id="IPR029046">
    <property type="entry name" value="LolA/LolB/LppX"/>
</dbReference>
<dbReference type="OrthoDB" id="5700849at2"/>
<comment type="subunit">
    <text evidence="1">Monomer.</text>
</comment>
<organism evidence="7 8">
    <name type="scientific">Biostraticola tofi</name>
    <dbReference type="NCBI Taxonomy" id="466109"/>
    <lineage>
        <taxon>Bacteria</taxon>
        <taxon>Pseudomonadati</taxon>
        <taxon>Pseudomonadota</taxon>
        <taxon>Gammaproteobacteria</taxon>
        <taxon>Enterobacterales</taxon>
        <taxon>Bruguierivoracaceae</taxon>
        <taxon>Biostraticola</taxon>
    </lineage>
</organism>
<reference evidence="7 8" key="1">
    <citation type="submission" date="2019-03" db="EMBL/GenBank/DDBJ databases">
        <title>Genomic Encyclopedia of Type Strains, Phase IV (KMG-IV): sequencing the most valuable type-strain genomes for metagenomic binning, comparative biology and taxonomic classification.</title>
        <authorList>
            <person name="Goeker M."/>
        </authorList>
    </citation>
    <scope>NUCLEOTIDE SEQUENCE [LARGE SCALE GENOMIC DNA]</scope>
    <source>
        <strain evidence="7 8">DSM 19580</strain>
    </source>
</reference>
<feature type="signal peptide" evidence="6">
    <location>
        <begin position="1"/>
        <end position="18"/>
    </location>
</feature>
<sequence>MKTWTLLLLLAVSAGSNAVTLDQLQQRFAAQPVIRAQFTQQRHISGVAPLRSSGELLIAREQGLWWRQRQPFGLTLILDDRRMVQVTEEQPPQIITAESNPQMFQFNHLLRALFQADRAVLEQNFSLEFTDKGQERWRLILTPRVAPLDKLFTRIQLEGQTYLDQIQLQDKQGDATDITFSRQSASPSSLNAQERQRFDVQ</sequence>
<keyword evidence="4" id="KW-0653">Protein transport</keyword>
<dbReference type="RefSeq" id="WP_131865544.1">
    <property type="nucleotide sequence ID" value="NZ_SMCR01000005.1"/>
</dbReference>
<keyword evidence="7" id="KW-0449">Lipoprotein</keyword>
<dbReference type="Pfam" id="PF19574">
    <property type="entry name" value="LolA_3"/>
    <property type="match status" value="1"/>
</dbReference>